<reference evidence="2" key="1">
    <citation type="submission" date="2021-01" db="EMBL/GenBank/DDBJ databases">
        <title>Phytophthora aleatoria, a newly-described species from Pinus radiata is distinct from Phytophthora cactorum isolates based on comparative genomics.</title>
        <authorList>
            <person name="Mcdougal R."/>
            <person name="Panda P."/>
            <person name="Williams N."/>
            <person name="Studholme D.J."/>
        </authorList>
    </citation>
    <scope>NUCLEOTIDE SEQUENCE</scope>
    <source>
        <strain evidence="2">NZFS 4037</strain>
    </source>
</reference>
<feature type="non-terminal residue" evidence="2">
    <location>
        <position position="1"/>
    </location>
</feature>
<dbReference type="PANTHER" id="PTHR46564:SF1">
    <property type="entry name" value="TRANSPOSASE"/>
    <property type="match status" value="1"/>
</dbReference>
<dbReference type="InterPro" id="IPR038717">
    <property type="entry name" value="Tc1-like_DDE_dom"/>
</dbReference>
<gene>
    <name evidence="2" type="ORF">JG688_00017268</name>
</gene>
<name>A0A8J5IAS6_9STRA</name>
<dbReference type="AlphaFoldDB" id="A0A8J5IAS6"/>
<evidence type="ECO:0000313" key="3">
    <source>
        <dbReference type="Proteomes" id="UP000709295"/>
    </source>
</evidence>
<sequence length="206" mass="23706">YLARDGSVLVDLLHFTVGQTKLTLSTKCRKTGDLYFVATAGLPGIHRRTQPYRLAAENASRLSLPRTDKAFFAWGDVQDTFTRASFHDVFKSKILPFLNPWPLPRSIVVMDNPKIHMYKELQEIIHETGALLFFLPPFSPNLKPIEVGFSLLMRWIQRHGNMAFRENPLTVLRVAMYYCTRQKEEVGENLHSHCGYKRNALSIKEI</sequence>
<dbReference type="Pfam" id="PF13358">
    <property type="entry name" value="DDE_3"/>
    <property type="match status" value="1"/>
</dbReference>
<organism evidence="2 3">
    <name type="scientific">Phytophthora aleatoria</name>
    <dbReference type="NCBI Taxonomy" id="2496075"/>
    <lineage>
        <taxon>Eukaryota</taxon>
        <taxon>Sar</taxon>
        <taxon>Stramenopiles</taxon>
        <taxon>Oomycota</taxon>
        <taxon>Peronosporomycetes</taxon>
        <taxon>Peronosporales</taxon>
        <taxon>Peronosporaceae</taxon>
        <taxon>Phytophthora</taxon>
    </lineage>
</organism>
<dbReference type="PANTHER" id="PTHR46564">
    <property type="entry name" value="TRANSPOSASE"/>
    <property type="match status" value="1"/>
</dbReference>
<dbReference type="Proteomes" id="UP000709295">
    <property type="component" value="Unassembled WGS sequence"/>
</dbReference>
<dbReference type="EMBL" id="JAENGY010002474">
    <property type="protein sequence ID" value="KAG6944093.1"/>
    <property type="molecule type" value="Genomic_DNA"/>
</dbReference>
<keyword evidence="3" id="KW-1185">Reference proteome</keyword>
<feature type="domain" description="Tc1-like transposase DDE" evidence="1">
    <location>
        <begin position="75"/>
        <end position="163"/>
    </location>
</feature>
<protein>
    <recommendedName>
        <fullName evidence="1">Tc1-like transposase DDE domain-containing protein</fullName>
    </recommendedName>
</protein>
<proteinExistence type="predicted"/>
<evidence type="ECO:0000259" key="1">
    <source>
        <dbReference type="Pfam" id="PF13358"/>
    </source>
</evidence>
<comment type="caution">
    <text evidence="2">The sequence shown here is derived from an EMBL/GenBank/DDBJ whole genome shotgun (WGS) entry which is preliminary data.</text>
</comment>
<accession>A0A8J5IAS6</accession>
<evidence type="ECO:0000313" key="2">
    <source>
        <dbReference type="EMBL" id="KAG6944093.1"/>
    </source>
</evidence>